<dbReference type="OrthoDB" id="9785438at2"/>
<protein>
    <submittedName>
        <fullName evidence="1">Thiol-disulfide oxidoreductase</fullName>
    </submittedName>
</protein>
<dbReference type="InterPro" id="IPR052927">
    <property type="entry name" value="DCC_oxidoreductase"/>
</dbReference>
<dbReference type="EMBL" id="LAXJ01000008">
    <property type="protein sequence ID" value="KRS12734.1"/>
    <property type="molecule type" value="Genomic_DNA"/>
</dbReference>
<proteinExistence type="predicted"/>
<dbReference type="AlphaFoldDB" id="A0A0T5NVF5"/>
<dbReference type="Proteomes" id="UP000051295">
    <property type="component" value="Unassembled WGS sequence"/>
</dbReference>
<comment type="caution">
    <text evidence="1">The sequence shown here is derived from an EMBL/GenBank/DDBJ whole genome shotgun (WGS) entry which is preliminary data.</text>
</comment>
<dbReference type="InterPro" id="IPR007263">
    <property type="entry name" value="DCC1-like"/>
</dbReference>
<dbReference type="Pfam" id="PF04134">
    <property type="entry name" value="DCC1-like"/>
    <property type="match status" value="1"/>
</dbReference>
<name>A0A0T5NVF5_9RHOB</name>
<accession>A0A0T5NVF5</accession>
<organism evidence="1 2">
    <name type="scientific">Roseovarius atlanticus</name>
    <dbReference type="NCBI Taxonomy" id="1641875"/>
    <lineage>
        <taxon>Bacteria</taxon>
        <taxon>Pseudomonadati</taxon>
        <taxon>Pseudomonadota</taxon>
        <taxon>Alphaproteobacteria</taxon>
        <taxon>Rhodobacterales</taxon>
        <taxon>Roseobacteraceae</taxon>
        <taxon>Roseovarius</taxon>
    </lineage>
</organism>
<evidence type="ECO:0000313" key="2">
    <source>
        <dbReference type="Proteomes" id="UP000051295"/>
    </source>
</evidence>
<evidence type="ECO:0000313" key="1">
    <source>
        <dbReference type="EMBL" id="KRS12734.1"/>
    </source>
</evidence>
<dbReference type="PANTHER" id="PTHR33639:SF2">
    <property type="entry name" value="DUF393 DOMAIN-CONTAINING PROTEIN"/>
    <property type="match status" value="1"/>
</dbReference>
<keyword evidence="2" id="KW-1185">Reference proteome</keyword>
<gene>
    <name evidence="1" type="ORF">XM53_09100</name>
</gene>
<dbReference type="RefSeq" id="WP_057792534.1">
    <property type="nucleotide sequence ID" value="NZ_LAXJ01000008.1"/>
</dbReference>
<dbReference type="GO" id="GO:0015035">
    <property type="term" value="F:protein-disulfide reductase activity"/>
    <property type="evidence" value="ECO:0007669"/>
    <property type="project" value="InterPro"/>
</dbReference>
<dbReference type="PANTHER" id="PTHR33639">
    <property type="entry name" value="THIOL-DISULFIDE OXIDOREDUCTASE DCC"/>
    <property type="match status" value="1"/>
</dbReference>
<sequence length="153" mass="17459">MQPEARPPYSFRDDPAVPEFDDSRIVVVMDAECALCSRAARRIARLDTEDLVRIAPMQGTLGRALLMHYRLDADDPASWLMIENGRARGSLEGMAMLFPRLHWAYAPARLVWVLPVGLRDWIYARIARNRYAVFGHGDLCALPDPEVQRRLLQ</sequence>
<dbReference type="STRING" id="1641875.XM53_09100"/>
<dbReference type="PATRIC" id="fig|1641875.4.peg.4229"/>
<reference evidence="1 2" key="1">
    <citation type="submission" date="2015-04" db="EMBL/GenBank/DDBJ databases">
        <title>The draft genome sequence of Roseovarius sp.R12b.</title>
        <authorList>
            <person name="Li G."/>
            <person name="Lai Q."/>
            <person name="Shao Z."/>
            <person name="Yan P."/>
        </authorList>
    </citation>
    <scope>NUCLEOTIDE SEQUENCE [LARGE SCALE GENOMIC DNA]</scope>
    <source>
        <strain evidence="1 2">R12B</strain>
    </source>
</reference>